<reference evidence="7" key="2">
    <citation type="submission" date="2020-02" db="EMBL/GenBank/DDBJ databases">
        <authorList>
            <person name="Gilchrist C.L.M."/>
            <person name="Chooi Y.-H."/>
        </authorList>
    </citation>
    <scope>NUCLEOTIDE SEQUENCE</scope>
    <source>
        <strain evidence="7">MST-FP2251</strain>
    </source>
</reference>
<comment type="subcellular location">
    <subcellularLocation>
        <location evidence="1">Nucleus</location>
    </subcellularLocation>
</comment>
<keyword evidence="2" id="KW-0805">Transcription regulation</keyword>
<feature type="compositionally biased region" description="Basic and acidic residues" evidence="5">
    <location>
        <begin position="157"/>
        <end position="171"/>
    </location>
</feature>
<keyword evidence="3" id="KW-0804">Transcription</keyword>
<feature type="compositionally biased region" description="Basic and acidic residues" evidence="5">
    <location>
        <begin position="120"/>
        <end position="129"/>
    </location>
</feature>
<dbReference type="GO" id="GO:0003700">
    <property type="term" value="F:DNA-binding transcription factor activity"/>
    <property type="evidence" value="ECO:0007669"/>
    <property type="project" value="InterPro"/>
</dbReference>
<dbReference type="PROSITE" id="PS50217">
    <property type="entry name" value="BZIP"/>
    <property type="match status" value="1"/>
</dbReference>
<keyword evidence="4" id="KW-0539">Nucleus</keyword>
<dbReference type="AlphaFoldDB" id="A0AAD4GSP9"/>
<dbReference type="InterPro" id="IPR004827">
    <property type="entry name" value="bZIP"/>
</dbReference>
<proteinExistence type="predicted"/>
<dbReference type="GO" id="GO:0005634">
    <property type="term" value="C:nucleus"/>
    <property type="evidence" value="ECO:0007669"/>
    <property type="project" value="UniProtKB-SubCell"/>
</dbReference>
<dbReference type="Pfam" id="PF00170">
    <property type="entry name" value="bZIP_1"/>
    <property type="match status" value="1"/>
</dbReference>
<dbReference type="PANTHER" id="PTHR19304">
    <property type="entry name" value="CYCLIC-AMP RESPONSE ELEMENT BINDING PROTEIN"/>
    <property type="match status" value="1"/>
</dbReference>
<dbReference type="SUPFAM" id="SSF57959">
    <property type="entry name" value="Leucine zipper domain"/>
    <property type="match status" value="1"/>
</dbReference>
<evidence type="ECO:0000256" key="3">
    <source>
        <dbReference type="ARBA" id="ARBA00023163"/>
    </source>
</evidence>
<evidence type="ECO:0000256" key="1">
    <source>
        <dbReference type="ARBA" id="ARBA00004123"/>
    </source>
</evidence>
<evidence type="ECO:0000259" key="6">
    <source>
        <dbReference type="PROSITE" id="PS50217"/>
    </source>
</evidence>
<evidence type="ECO:0000256" key="4">
    <source>
        <dbReference type="ARBA" id="ARBA00023242"/>
    </source>
</evidence>
<dbReference type="InterPro" id="IPR051027">
    <property type="entry name" value="bZIP_transcription_factors"/>
</dbReference>
<feature type="compositionally biased region" description="Basic residues" evidence="5">
    <location>
        <begin position="174"/>
        <end position="183"/>
    </location>
</feature>
<gene>
    <name evidence="7" type="ORF">FE257_008294</name>
</gene>
<evidence type="ECO:0000256" key="5">
    <source>
        <dbReference type="SAM" id="MobiDB-lite"/>
    </source>
</evidence>
<evidence type="ECO:0000256" key="2">
    <source>
        <dbReference type="ARBA" id="ARBA00023015"/>
    </source>
</evidence>
<feature type="compositionally biased region" description="Polar residues" evidence="5">
    <location>
        <begin position="69"/>
        <end position="81"/>
    </location>
</feature>
<dbReference type="CDD" id="cd14687">
    <property type="entry name" value="bZIP_ATF2"/>
    <property type="match status" value="1"/>
</dbReference>
<dbReference type="Gene3D" id="1.20.5.170">
    <property type="match status" value="1"/>
</dbReference>
<name>A0AAD4GSP9_ASPNN</name>
<dbReference type="Proteomes" id="UP001194746">
    <property type="component" value="Unassembled WGS sequence"/>
</dbReference>
<accession>A0AAD4GSP9</accession>
<evidence type="ECO:0000313" key="7">
    <source>
        <dbReference type="EMBL" id="KAF9888719.1"/>
    </source>
</evidence>
<dbReference type="PROSITE" id="PS00036">
    <property type="entry name" value="BZIP_BASIC"/>
    <property type="match status" value="1"/>
</dbReference>
<sequence>MANLLVPPPSTDQDIFACTDPQQTLLLNPMEMTNALCDDLLSESQSAGDPNLAFLQPNEPPNPLHGAKNNPTPNNDRQSMLFSYDGLPAPIPFNMISPFATENSFHQQQQLLNNSNTVIKSEDQPEDKSPGLSSSSSSPPSSCSPPHSRRPSRRGSKLHDDQRERFLEKNRIAANKHRKRKKQYIQGLESRYGEQLSRKDHLKAEVSSLRAEALDLQESLFTHARCEDEPIQSYISNKIGCLYANPPIPGSNGLVGTYIF</sequence>
<keyword evidence="8" id="KW-1185">Reference proteome</keyword>
<protein>
    <recommendedName>
        <fullName evidence="6">BZIP domain-containing protein</fullName>
    </recommendedName>
</protein>
<feature type="compositionally biased region" description="Basic residues" evidence="5">
    <location>
        <begin position="147"/>
        <end position="156"/>
    </location>
</feature>
<feature type="domain" description="BZIP" evidence="6">
    <location>
        <begin position="160"/>
        <end position="223"/>
    </location>
</feature>
<comment type="caution">
    <text evidence="7">The sequence shown here is derived from an EMBL/GenBank/DDBJ whole genome shotgun (WGS) entry which is preliminary data.</text>
</comment>
<dbReference type="InterPro" id="IPR046347">
    <property type="entry name" value="bZIP_sf"/>
</dbReference>
<feature type="compositionally biased region" description="Low complexity" evidence="5">
    <location>
        <begin position="130"/>
        <end position="146"/>
    </location>
</feature>
<dbReference type="SMART" id="SM00338">
    <property type="entry name" value="BRLZ"/>
    <property type="match status" value="1"/>
</dbReference>
<feature type="region of interest" description="Disordered" evidence="5">
    <location>
        <begin position="42"/>
        <end position="83"/>
    </location>
</feature>
<evidence type="ECO:0000313" key="8">
    <source>
        <dbReference type="Proteomes" id="UP001194746"/>
    </source>
</evidence>
<organism evidence="7 8">
    <name type="scientific">Aspergillus nanangensis</name>
    <dbReference type="NCBI Taxonomy" id="2582783"/>
    <lineage>
        <taxon>Eukaryota</taxon>
        <taxon>Fungi</taxon>
        <taxon>Dikarya</taxon>
        <taxon>Ascomycota</taxon>
        <taxon>Pezizomycotina</taxon>
        <taxon>Eurotiomycetes</taxon>
        <taxon>Eurotiomycetidae</taxon>
        <taxon>Eurotiales</taxon>
        <taxon>Aspergillaceae</taxon>
        <taxon>Aspergillus</taxon>
        <taxon>Aspergillus subgen. Circumdati</taxon>
    </lineage>
</organism>
<reference evidence="7" key="1">
    <citation type="journal article" date="2019" name="Beilstein J. Org. Chem.">
        <title>Nanangenines: drimane sesquiterpenoids as the dominant metabolite cohort of a novel Australian fungus, Aspergillus nanangensis.</title>
        <authorList>
            <person name="Lacey H.J."/>
            <person name="Gilchrist C.L.M."/>
            <person name="Crombie A."/>
            <person name="Kalaitzis J.A."/>
            <person name="Vuong D."/>
            <person name="Rutledge P.J."/>
            <person name="Turner P."/>
            <person name="Pitt J.I."/>
            <person name="Lacey E."/>
            <person name="Chooi Y.H."/>
            <person name="Piggott A.M."/>
        </authorList>
    </citation>
    <scope>NUCLEOTIDE SEQUENCE</scope>
    <source>
        <strain evidence="7">MST-FP2251</strain>
    </source>
</reference>
<feature type="region of interest" description="Disordered" evidence="5">
    <location>
        <begin position="120"/>
        <end position="183"/>
    </location>
</feature>
<dbReference type="EMBL" id="VCAU01000043">
    <property type="protein sequence ID" value="KAF9888719.1"/>
    <property type="molecule type" value="Genomic_DNA"/>
</dbReference>